<sequence length="78" mass="8589">MVVVAVFGRLREMMGVGSNERSYHGKDMFKLRFNSSSSLMKSTLDFWGADFWMLGNDQGKGFQSSSSSSSFSSSLLSA</sequence>
<reference evidence="2 3" key="1">
    <citation type="submission" date="2024-10" db="EMBL/GenBank/DDBJ databases">
        <title>Updated reference genomes for cyclostephanoid diatoms.</title>
        <authorList>
            <person name="Roberts W.R."/>
            <person name="Alverson A.J."/>
        </authorList>
    </citation>
    <scope>NUCLEOTIDE SEQUENCE [LARGE SCALE GENOMIC DNA]</scope>
    <source>
        <strain evidence="2 3">AJA276-08</strain>
    </source>
</reference>
<organism evidence="2 3">
    <name type="scientific">Stephanodiscus triporus</name>
    <dbReference type="NCBI Taxonomy" id="2934178"/>
    <lineage>
        <taxon>Eukaryota</taxon>
        <taxon>Sar</taxon>
        <taxon>Stramenopiles</taxon>
        <taxon>Ochrophyta</taxon>
        <taxon>Bacillariophyta</taxon>
        <taxon>Coscinodiscophyceae</taxon>
        <taxon>Thalassiosirophycidae</taxon>
        <taxon>Stephanodiscales</taxon>
        <taxon>Stephanodiscaceae</taxon>
        <taxon>Stephanodiscus</taxon>
    </lineage>
</organism>
<evidence type="ECO:0000313" key="2">
    <source>
        <dbReference type="EMBL" id="KAL3773312.1"/>
    </source>
</evidence>
<keyword evidence="3" id="KW-1185">Reference proteome</keyword>
<accession>A0ABD3NBG1</accession>
<protein>
    <submittedName>
        <fullName evidence="2">Uncharacterized protein</fullName>
    </submittedName>
</protein>
<dbReference type="Proteomes" id="UP001530315">
    <property type="component" value="Unassembled WGS sequence"/>
</dbReference>
<comment type="caution">
    <text evidence="2">The sequence shown here is derived from an EMBL/GenBank/DDBJ whole genome shotgun (WGS) entry which is preliminary data.</text>
</comment>
<gene>
    <name evidence="2" type="ORF">ACHAW5_000259</name>
</gene>
<dbReference type="AlphaFoldDB" id="A0ABD3NBG1"/>
<feature type="compositionally biased region" description="Low complexity" evidence="1">
    <location>
        <begin position="64"/>
        <end position="78"/>
    </location>
</feature>
<proteinExistence type="predicted"/>
<evidence type="ECO:0000256" key="1">
    <source>
        <dbReference type="SAM" id="MobiDB-lite"/>
    </source>
</evidence>
<dbReference type="EMBL" id="JALLAZ020001539">
    <property type="protein sequence ID" value="KAL3773312.1"/>
    <property type="molecule type" value="Genomic_DNA"/>
</dbReference>
<evidence type="ECO:0000313" key="3">
    <source>
        <dbReference type="Proteomes" id="UP001530315"/>
    </source>
</evidence>
<feature type="region of interest" description="Disordered" evidence="1">
    <location>
        <begin position="59"/>
        <end position="78"/>
    </location>
</feature>
<name>A0ABD3NBG1_9STRA</name>